<dbReference type="EMBL" id="JAVDYF010000001">
    <property type="protein sequence ID" value="MDR7354407.1"/>
    <property type="molecule type" value="Genomic_DNA"/>
</dbReference>
<organism evidence="1 2">
    <name type="scientific">Corynebacterium felinum</name>
    <dbReference type="NCBI Taxonomy" id="131318"/>
    <lineage>
        <taxon>Bacteria</taxon>
        <taxon>Bacillati</taxon>
        <taxon>Actinomycetota</taxon>
        <taxon>Actinomycetes</taxon>
        <taxon>Mycobacteriales</taxon>
        <taxon>Corynebacteriaceae</taxon>
        <taxon>Corynebacterium</taxon>
    </lineage>
</organism>
<dbReference type="SUPFAM" id="SSF159941">
    <property type="entry name" value="MM3350-like"/>
    <property type="match status" value="1"/>
</dbReference>
<comment type="caution">
    <text evidence="1">The sequence shown here is derived from an EMBL/GenBank/DDBJ whole genome shotgun (WGS) entry which is preliminary data.</text>
</comment>
<proteinExistence type="predicted"/>
<keyword evidence="2" id="KW-1185">Reference proteome</keyword>
<accession>A0ABU2B722</accession>
<dbReference type="Proteomes" id="UP001183619">
    <property type="component" value="Unassembled WGS sequence"/>
</dbReference>
<protein>
    <submittedName>
        <fullName evidence="1">Uncharacterized protein</fullName>
    </submittedName>
</protein>
<gene>
    <name evidence="1" type="ORF">J2S37_000945</name>
</gene>
<dbReference type="InterPro" id="IPR024047">
    <property type="entry name" value="MM3350-like_sf"/>
</dbReference>
<evidence type="ECO:0000313" key="1">
    <source>
        <dbReference type="EMBL" id="MDR7354407.1"/>
    </source>
</evidence>
<reference evidence="1 2" key="1">
    <citation type="submission" date="2023-07" db="EMBL/GenBank/DDBJ databases">
        <title>Sequencing the genomes of 1000 actinobacteria strains.</title>
        <authorList>
            <person name="Klenk H.-P."/>
        </authorList>
    </citation>
    <scope>NUCLEOTIDE SEQUENCE [LARGE SCALE GENOMIC DNA]</scope>
    <source>
        <strain evidence="1 2">DSM 44508</strain>
    </source>
</reference>
<evidence type="ECO:0000313" key="2">
    <source>
        <dbReference type="Proteomes" id="UP001183619"/>
    </source>
</evidence>
<dbReference type="RefSeq" id="WP_277104496.1">
    <property type="nucleotide sequence ID" value="NZ_BAAAJS010000034.1"/>
</dbReference>
<name>A0ABU2B722_9CORY</name>
<sequence length="300" mass="32556">MFAPVKSDLATNVSSLSAVRSVKKAAALKRAVGRTLVVQVEVVCADRTIMRQLGINSDMSFSQLYHVLAVAFNFSHQAPCLCERDGFVVDFHETIGSYLTDFSDCLCFHWGLWLLNISVIETIPRDATTPDALCIGGVGSFDDAVFLPADISSINAALTGDAAIDEILGLARSGVADVIRRSSLYDFVPLLQAIDFSRMPAISPEVAMVCAVLPVEENPRSREAFWVCVLALSCISDVEQTDYVIEAIITALGWPEHITVAATKQLCATSLKQLEAIGAYGTHPLSAVERIDIYRELLRG</sequence>